<dbReference type="OrthoDB" id="2410195at2759"/>
<dbReference type="EMBL" id="WHVB01000004">
    <property type="protein sequence ID" value="KAF8483533.1"/>
    <property type="molecule type" value="Genomic_DNA"/>
</dbReference>
<comment type="caution">
    <text evidence="6">The sequence shown here is derived from an EMBL/GenBank/DDBJ whole genome shotgun (WGS) entry which is preliminary data.</text>
</comment>
<proteinExistence type="predicted"/>
<gene>
    <name evidence="6" type="ORF">DFH94DRAFT_625468</name>
</gene>
<dbReference type="PANTHER" id="PTHR43712">
    <property type="entry name" value="PUTATIVE (AFU_ORTHOLOGUE AFUA_4G14580)-RELATED"/>
    <property type="match status" value="1"/>
</dbReference>
<feature type="region of interest" description="Disordered" evidence="4">
    <location>
        <begin position="98"/>
        <end position="117"/>
    </location>
</feature>
<accession>A0A9P5N0T1</accession>
<dbReference type="GO" id="GO:0008171">
    <property type="term" value="F:O-methyltransferase activity"/>
    <property type="evidence" value="ECO:0007669"/>
    <property type="project" value="InterPro"/>
</dbReference>
<evidence type="ECO:0000256" key="4">
    <source>
        <dbReference type="SAM" id="MobiDB-lite"/>
    </source>
</evidence>
<feature type="domain" description="O-methyltransferase C-terminal" evidence="5">
    <location>
        <begin position="346"/>
        <end position="451"/>
    </location>
</feature>
<dbReference type="Pfam" id="PF00891">
    <property type="entry name" value="Methyltransf_2"/>
    <property type="match status" value="1"/>
</dbReference>
<protein>
    <submittedName>
        <fullName evidence="6">S-adenosyl-L-methionine-dependent methyltransferase</fullName>
    </submittedName>
</protein>
<dbReference type="Gene3D" id="1.10.10.10">
    <property type="entry name" value="Winged helix-like DNA-binding domain superfamily/Winged helix DNA-binding domain"/>
    <property type="match status" value="1"/>
</dbReference>
<keyword evidence="2" id="KW-0808">Transferase</keyword>
<dbReference type="PROSITE" id="PS51683">
    <property type="entry name" value="SAM_OMT_II"/>
    <property type="match status" value="1"/>
</dbReference>
<keyword evidence="7" id="KW-1185">Reference proteome</keyword>
<dbReference type="GO" id="GO:0032259">
    <property type="term" value="P:methylation"/>
    <property type="evidence" value="ECO:0007669"/>
    <property type="project" value="UniProtKB-KW"/>
</dbReference>
<evidence type="ECO:0000256" key="2">
    <source>
        <dbReference type="ARBA" id="ARBA00022679"/>
    </source>
</evidence>
<dbReference type="Proteomes" id="UP000759537">
    <property type="component" value="Unassembled WGS sequence"/>
</dbReference>
<evidence type="ECO:0000313" key="6">
    <source>
        <dbReference type="EMBL" id="KAF8483533.1"/>
    </source>
</evidence>
<dbReference type="Gene3D" id="3.40.50.150">
    <property type="entry name" value="Vaccinia Virus protein VP39"/>
    <property type="match status" value="1"/>
</dbReference>
<sequence length="675" mass="72962">MTFATLRALQAIIGDAIDEIYAAYASESRHHLGSPSPPPSLSSSSSSTPPPSPPKRHRSPTPPLLSLSHSNHTFSSASHYSSSNAPIPPLDRDALLDFPDLDLPGDPSSPAEQLTSRPDVANAISRIVAAGSQLAVIVRSPFLTICDATMIYHLPSCLRFFEASHIPELLSAAGPSGLSVIEISASVGVDSVKISHVLRLLATHHIIREREPDIFALNRVSALLDSGRSFTECRSAPVKKYDSEYGGVAALAALNTDELFKASAYFTDALLPSPDMNSKRTNLTVIAPTAFNLSQRTTLPYWTWLETPENGSRLARFARAMAGTEGWMGASDAELSFPFPELAEDALIVDVGGGIGSTTLRLAERFPKLRFIIQDREPVCKLGEDAWDIHSPALITSGRVRFQVHDFFKPQPMHDGDIRPAVFLLRVVCHDWPDVLARRILLQLRRAADEGTTHKKPTYLVIGDHLLPYACTSAKVSELRIQEGMEGLRGACWPLLANLGVASANAYWMDMTMQVTLGGQERTLPELRSLAESAGWRLIRVARAEGSLFAHVVAEPGPLPSGSALGTPFPSVATLAVEDGEEEIPPAIRERGATPVMDMLGAARTLLRARAGGKKGSTGDNAWVRWMQRKVYADENDARRASTGVAAEKNVPTPSQGVQGRGLLKKVSQYFGEGG</sequence>
<dbReference type="InterPro" id="IPR036388">
    <property type="entry name" value="WH-like_DNA-bd_sf"/>
</dbReference>
<name>A0A9P5N0T1_9AGAM</name>
<dbReference type="InterPro" id="IPR016461">
    <property type="entry name" value="COMT-like"/>
</dbReference>
<dbReference type="InterPro" id="IPR001077">
    <property type="entry name" value="COMT_C"/>
</dbReference>
<dbReference type="InterPro" id="IPR029063">
    <property type="entry name" value="SAM-dependent_MTases_sf"/>
</dbReference>
<evidence type="ECO:0000259" key="5">
    <source>
        <dbReference type="Pfam" id="PF00891"/>
    </source>
</evidence>
<keyword evidence="1 6" id="KW-0489">Methyltransferase</keyword>
<dbReference type="InterPro" id="IPR036390">
    <property type="entry name" value="WH_DNA-bd_sf"/>
</dbReference>
<evidence type="ECO:0000313" key="7">
    <source>
        <dbReference type="Proteomes" id="UP000759537"/>
    </source>
</evidence>
<dbReference type="SUPFAM" id="SSF46785">
    <property type="entry name" value="Winged helix' DNA-binding domain"/>
    <property type="match status" value="1"/>
</dbReference>
<keyword evidence="3" id="KW-0949">S-adenosyl-L-methionine</keyword>
<reference evidence="6" key="1">
    <citation type="submission" date="2019-10" db="EMBL/GenBank/DDBJ databases">
        <authorList>
            <consortium name="DOE Joint Genome Institute"/>
            <person name="Kuo A."/>
            <person name="Miyauchi S."/>
            <person name="Kiss E."/>
            <person name="Drula E."/>
            <person name="Kohler A."/>
            <person name="Sanchez-Garcia M."/>
            <person name="Andreopoulos B."/>
            <person name="Barry K.W."/>
            <person name="Bonito G."/>
            <person name="Buee M."/>
            <person name="Carver A."/>
            <person name="Chen C."/>
            <person name="Cichocki N."/>
            <person name="Clum A."/>
            <person name="Culley D."/>
            <person name="Crous P.W."/>
            <person name="Fauchery L."/>
            <person name="Girlanda M."/>
            <person name="Hayes R."/>
            <person name="Keri Z."/>
            <person name="LaButti K."/>
            <person name="Lipzen A."/>
            <person name="Lombard V."/>
            <person name="Magnuson J."/>
            <person name="Maillard F."/>
            <person name="Morin E."/>
            <person name="Murat C."/>
            <person name="Nolan M."/>
            <person name="Ohm R."/>
            <person name="Pangilinan J."/>
            <person name="Pereira M."/>
            <person name="Perotto S."/>
            <person name="Peter M."/>
            <person name="Riley R."/>
            <person name="Sitrit Y."/>
            <person name="Stielow B."/>
            <person name="Szollosi G."/>
            <person name="Zifcakova L."/>
            <person name="Stursova M."/>
            <person name="Spatafora J.W."/>
            <person name="Tedersoo L."/>
            <person name="Vaario L.-M."/>
            <person name="Yamada A."/>
            <person name="Yan M."/>
            <person name="Wang P."/>
            <person name="Xu J."/>
            <person name="Bruns T."/>
            <person name="Baldrian P."/>
            <person name="Vilgalys R."/>
            <person name="Henrissat B."/>
            <person name="Grigoriev I.V."/>
            <person name="Hibbett D."/>
            <person name="Nagy L.G."/>
            <person name="Martin F.M."/>
        </authorList>
    </citation>
    <scope>NUCLEOTIDE SEQUENCE</scope>
    <source>
        <strain evidence="6">Prilba</strain>
    </source>
</reference>
<dbReference type="AlphaFoldDB" id="A0A9P5N0T1"/>
<dbReference type="PANTHER" id="PTHR43712:SF2">
    <property type="entry name" value="O-METHYLTRANSFERASE CICE"/>
    <property type="match status" value="1"/>
</dbReference>
<reference evidence="6" key="2">
    <citation type="journal article" date="2020" name="Nat. Commun.">
        <title>Large-scale genome sequencing of mycorrhizal fungi provides insights into the early evolution of symbiotic traits.</title>
        <authorList>
            <person name="Miyauchi S."/>
            <person name="Kiss E."/>
            <person name="Kuo A."/>
            <person name="Drula E."/>
            <person name="Kohler A."/>
            <person name="Sanchez-Garcia M."/>
            <person name="Morin E."/>
            <person name="Andreopoulos B."/>
            <person name="Barry K.W."/>
            <person name="Bonito G."/>
            <person name="Buee M."/>
            <person name="Carver A."/>
            <person name="Chen C."/>
            <person name="Cichocki N."/>
            <person name="Clum A."/>
            <person name="Culley D."/>
            <person name="Crous P.W."/>
            <person name="Fauchery L."/>
            <person name="Girlanda M."/>
            <person name="Hayes R.D."/>
            <person name="Keri Z."/>
            <person name="LaButti K."/>
            <person name="Lipzen A."/>
            <person name="Lombard V."/>
            <person name="Magnuson J."/>
            <person name="Maillard F."/>
            <person name="Murat C."/>
            <person name="Nolan M."/>
            <person name="Ohm R.A."/>
            <person name="Pangilinan J."/>
            <person name="Pereira M.F."/>
            <person name="Perotto S."/>
            <person name="Peter M."/>
            <person name="Pfister S."/>
            <person name="Riley R."/>
            <person name="Sitrit Y."/>
            <person name="Stielow J.B."/>
            <person name="Szollosi G."/>
            <person name="Zifcakova L."/>
            <person name="Stursova M."/>
            <person name="Spatafora J.W."/>
            <person name="Tedersoo L."/>
            <person name="Vaario L.M."/>
            <person name="Yamada A."/>
            <person name="Yan M."/>
            <person name="Wang P."/>
            <person name="Xu J."/>
            <person name="Bruns T."/>
            <person name="Baldrian P."/>
            <person name="Vilgalys R."/>
            <person name="Dunand C."/>
            <person name="Henrissat B."/>
            <person name="Grigoriev I.V."/>
            <person name="Hibbett D."/>
            <person name="Nagy L.G."/>
            <person name="Martin F.M."/>
        </authorList>
    </citation>
    <scope>NUCLEOTIDE SEQUENCE</scope>
    <source>
        <strain evidence="6">Prilba</strain>
    </source>
</reference>
<dbReference type="SUPFAM" id="SSF53335">
    <property type="entry name" value="S-adenosyl-L-methionine-dependent methyltransferases"/>
    <property type="match status" value="1"/>
</dbReference>
<evidence type="ECO:0000256" key="1">
    <source>
        <dbReference type="ARBA" id="ARBA00022603"/>
    </source>
</evidence>
<evidence type="ECO:0000256" key="3">
    <source>
        <dbReference type="ARBA" id="ARBA00022691"/>
    </source>
</evidence>
<organism evidence="6 7">
    <name type="scientific">Russula ochroleuca</name>
    <dbReference type="NCBI Taxonomy" id="152965"/>
    <lineage>
        <taxon>Eukaryota</taxon>
        <taxon>Fungi</taxon>
        <taxon>Dikarya</taxon>
        <taxon>Basidiomycota</taxon>
        <taxon>Agaricomycotina</taxon>
        <taxon>Agaricomycetes</taxon>
        <taxon>Russulales</taxon>
        <taxon>Russulaceae</taxon>
        <taxon>Russula</taxon>
    </lineage>
</organism>
<feature type="region of interest" description="Disordered" evidence="4">
    <location>
        <begin position="27"/>
        <end position="68"/>
    </location>
</feature>